<dbReference type="Pfam" id="PF00443">
    <property type="entry name" value="UCH"/>
    <property type="match status" value="1"/>
</dbReference>
<feature type="compositionally biased region" description="Polar residues" evidence="7">
    <location>
        <begin position="1137"/>
        <end position="1150"/>
    </location>
</feature>
<dbReference type="SUPFAM" id="SSF54001">
    <property type="entry name" value="Cysteine proteinases"/>
    <property type="match status" value="1"/>
</dbReference>
<comment type="catalytic activity">
    <reaction evidence="1">
        <text>Thiol-dependent hydrolysis of ester, thioester, amide, peptide and isopeptide bonds formed by the C-terminal Gly of ubiquitin (a 76-residue protein attached to proteins as an intracellular targeting signal).</text>
        <dbReference type="EC" id="3.4.19.12"/>
    </reaction>
</comment>
<sequence length="1188" mass="134482">MHRENAAKLGTRQICNRNAGTKRRGNSLERNMANSPGPFCMSWSQRGHDIYMIFERNTLELNLQDFDVALTDETCTIRVPGLEKHWNFFLEVKAKEAHRVQNDNRLIIVVPKKDPTLCWPSLKLEADTNSREEVSEPIVPCGDEPPPEKILHQSVEVDNTTTTESVSSEEMAAEEKALSNVTIATGTIVTNGILKGGDRPVGTGVQSEGSEMQSTETEVNGPKFQHSGACHHLTSVKHDWYNSGNEMIVLTLYIPHLDPWGCNPVFLDDQLQISFKTGDEKFHTKHDTTSEVMFVWKIKLSGEIVPEKCTHRVNLKNMEIKLVKKKAERWSNLMDVTQQSPKDTSHNNCESDEENLDLFNEASTSGDGASEPVQSVWYNNLSNNSLNKSAETGSKPGCTGLDNVGNTCFMNSVLQALANTVEVRDYFVGKHFKKDINLENPLGMKGRMAEEFSAVVGKLWSSKTHSFAPSKFRWAVGEKESRFTDYMQHDAQEFMAFLLDQLHEDVNRIKDKPYYEIKEQEGKPDHLVAEESWKLHKSRNDSFIVDLFHGIFKSKLVCPECDKHSTKFDPFLFLSVPLPKATRLFTLYFLHKDPDKTPVQLTVTITKHGGTAQEVFDQVAKLMKCSIDHLRMFEVYRHRIHRFFVPDSSLDKVLSTDVIFVQEAISPSEAGEPVYEVVILQRRTEPEVGSRCTYCDKTPGNDVKIKRCLKCLTVAYCDQQCQRCDWPQHRKTCQRVPDLVGFPFVASLKESCTSYDNIKTCLIKYARHSIEISYFQNSEITDDDVTVNDGLNFHITPINWSGTNIETPLIDFGQDKIDLKDYKFLAMDWNTDSKSPTFVKVSTKQFEPEVLDVGEQTETANLYDCIRLFTKPEVLAPEEAWYCPRCKEHREATKEMSLWQLPDILIVQLKRFSFKNHLWRDKIDMFVDFPTSGLDMSPYCITKRDGKPQIYDLFAVVNHHGGIFGGHYTSYVRLSDLGNSRESTVGWRLCDDSHVTRIPSEKQVVTKAAYVMLYRRRESGNVYEMTSPSPCAPEVAQECGEKASQDDISMEAAGPSGLVNQMGDGNHLTTSRKNSDESCSPPRNNSFDDDMDGYRSDASDLINVSPLHSPKLPPSALVKYDDVFELDEASDMETGEQKMTSLGDSPTEASPSAHEESETSLPIKTVEPEVTTEENEISLDYTDMDAVD</sequence>
<feature type="region of interest" description="Disordered" evidence="7">
    <location>
        <begin position="1129"/>
        <end position="1188"/>
    </location>
</feature>
<name>A0ABP0G940_CLALP</name>
<feature type="domain" description="CS" evidence="10">
    <location>
        <begin position="36"/>
        <end position="123"/>
    </location>
</feature>
<dbReference type="InterPro" id="IPR018200">
    <property type="entry name" value="USP_CS"/>
</dbReference>
<feature type="compositionally biased region" description="Polar residues" evidence="7">
    <location>
        <begin position="1067"/>
        <end position="1085"/>
    </location>
</feature>
<evidence type="ECO:0000256" key="3">
    <source>
        <dbReference type="ARBA" id="ARBA00022723"/>
    </source>
</evidence>
<dbReference type="PROSITE" id="PS01360">
    <property type="entry name" value="ZF_MYND_1"/>
    <property type="match status" value="1"/>
</dbReference>
<dbReference type="InterPro" id="IPR038765">
    <property type="entry name" value="Papain-like_cys_pep_sf"/>
</dbReference>
<dbReference type="Gene3D" id="3.90.70.10">
    <property type="entry name" value="Cysteine proteinases"/>
    <property type="match status" value="2"/>
</dbReference>
<evidence type="ECO:0000313" key="11">
    <source>
        <dbReference type="EMBL" id="CAK8688135.1"/>
    </source>
</evidence>
<dbReference type="InterPro" id="IPR002893">
    <property type="entry name" value="Znf_MYND"/>
</dbReference>
<organism evidence="11 12">
    <name type="scientific">Clavelina lepadiformis</name>
    <name type="common">Light-bulb sea squirt</name>
    <name type="synonym">Ascidia lepadiformis</name>
    <dbReference type="NCBI Taxonomy" id="159417"/>
    <lineage>
        <taxon>Eukaryota</taxon>
        <taxon>Metazoa</taxon>
        <taxon>Chordata</taxon>
        <taxon>Tunicata</taxon>
        <taxon>Ascidiacea</taxon>
        <taxon>Aplousobranchia</taxon>
        <taxon>Clavelinidae</taxon>
        <taxon>Clavelina</taxon>
    </lineage>
</organism>
<dbReference type="Pfam" id="PF04969">
    <property type="entry name" value="CS"/>
    <property type="match status" value="1"/>
</dbReference>
<dbReference type="PROSITE" id="PS00973">
    <property type="entry name" value="USP_2"/>
    <property type="match status" value="1"/>
</dbReference>
<keyword evidence="12" id="KW-1185">Reference proteome</keyword>
<dbReference type="InterPro" id="IPR001394">
    <property type="entry name" value="Peptidase_C19_UCH"/>
</dbReference>
<dbReference type="EMBL" id="CAWYQH010000108">
    <property type="protein sequence ID" value="CAK8688135.1"/>
    <property type="molecule type" value="Genomic_DNA"/>
</dbReference>
<dbReference type="PROSITE" id="PS50235">
    <property type="entry name" value="USP_3"/>
    <property type="match status" value="1"/>
</dbReference>
<evidence type="ECO:0000313" key="12">
    <source>
        <dbReference type="Proteomes" id="UP001642483"/>
    </source>
</evidence>
<evidence type="ECO:0000259" key="8">
    <source>
        <dbReference type="PROSITE" id="PS50235"/>
    </source>
</evidence>
<proteinExistence type="predicted"/>
<evidence type="ECO:0000259" key="9">
    <source>
        <dbReference type="PROSITE" id="PS50865"/>
    </source>
</evidence>
<gene>
    <name evidence="11" type="ORF">CVLEPA_LOCUS20168</name>
</gene>
<keyword evidence="3" id="KW-0479">Metal-binding</keyword>
<dbReference type="InterPro" id="IPR028889">
    <property type="entry name" value="USP"/>
</dbReference>
<evidence type="ECO:0000256" key="6">
    <source>
        <dbReference type="PROSITE-ProRule" id="PRU00134"/>
    </source>
</evidence>
<dbReference type="EC" id="3.4.19.12" evidence="2"/>
<feature type="region of interest" description="Disordered" evidence="7">
    <location>
        <begin position="1052"/>
        <end position="1115"/>
    </location>
</feature>
<dbReference type="PANTHER" id="PTHR21646:SF74">
    <property type="entry name" value="UBIQUITIN CARBOXYL-TERMINAL HYDROLASE 19"/>
    <property type="match status" value="1"/>
</dbReference>
<evidence type="ECO:0000256" key="7">
    <source>
        <dbReference type="SAM" id="MobiDB-lite"/>
    </source>
</evidence>
<dbReference type="CDD" id="cd02674">
    <property type="entry name" value="Peptidase_C19R"/>
    <property type="match status" value="1"/>
</dbReference>
<dbReference type="Pfam" id="PF01753">
    <property type="entry name" value="zf-MYND"/>
    <property type="match status" value="1"/>
</dbReference>
<dbReference type="InterPro" id="IPR008978">
    <property type="entry name" value="HSP20-like_chaperone"/>
</dbReference>
<evidence type="ECO:0000259" key="10">
    <source>
        <dbReference type="PROSITE" id="PS51203"/>
    </source>
</evidence>
<feature type="domain" description="USP" evidence="8">
    <location>
        <begin position="399"/>
        <end position="1017"/>
    </location>
</feature>
<dbReference type="Proteomes" id="UP001642483">
    <property type="component" value="Unassembled WGS sequence"/>
</dbReference>
<feature type="region of interest" description="Disordered" evidence="7">
    <location>
        <begin position="129"/>
        <end position="149"/>
    </location>
</feature>
<dbReference type="CDD" id="cd06466">
    <property type="entry name" value="p23_CS_SGT1_like"/>
    <property type="match status" value="1"/>
</dbReference>
<dbReference type="SUPFAM" id="SSF49764">
    <property type="entry name" value="HSP20-like chaperones"/>
    <property type="match status" value="2"/>
</dbReference>
<protein>
    <recommendedName>
        <fullName evidence="2">ubiquitinyl hydrolase 1</fullName>
        <ecNumber evidence="2">3.4.19.12</ecNumber>
    </recommendedName>
</protein>
<feature type="domain" description="MYND-type" evidence="9">
    <location>
        <begin position="692"/>
        <end position="733"/>
    </location>
</feature>
<dbReference type="InterPro" id="IPR050185">
    <property type="entry name" value="Ub_carboxyl-term_hydrolase"/>
</dbReference>
<feature type="domain" description="CS" evidence="10">
    <location>
        <begin position="233"/>
        <end position="334"/>
    </location>
</feature>
<dbReference type="SUPFAM" id="SSF144232">
    <property type="entry name" value="HIT/MYND zinc finger-like"/>
    <property type="match status" value="1"/>
</dbReference>
<evidence type="ECO:0000256" key="2">
    <source>
        <dbReference type="ARBA" id="ARBA00012759"/>
    </source>
</evidence>
<dbReference type="InterPro" id="IPR007052">
    <property type="entry name" value="CS_dom"/>
</dbReference>
<dbReference type="PANTHER" id="PTHR21646">
    <property type="entry name" value="UBIQUITIN CARBOXYL-TERMINAL HYDROLASE"/>
    <property type="match status" value="1"/>
</dbReference>
<evidence type="ECO:0000256" key="1">
    <source>
        <dbReference type="ARBA" id="ARBA00000707"/>
    </source>
</evidence>
<dbReference type="PROSITE" id="PS00972">
    <property type="entry name" value="USP_1"/>
    <property type="match status" value="1"/>
</dbReference>
<keyword evidence="4 6" id="KW-0863">Zinc-finger</keyword>
<evidence type="ECO:0000256" key="5">
    <source>
        <dbReference type="ARBA" id="ARBA00022833"/>
    </source>
</evidence>
<reference evidence="11 12" key="1">
    <citation type="submission" date="2024-02" db="EMBL/GenBank/DDBJ databases">
        <authorList>
            <person name="Daric V."/>
            <person name="Darras S."/>
        </authorList>
    </citation>
    <scope>NUCLEOTIDE SEQUENCE [LARGE SCALE GENOMIC DNA]</scope>
</reference>
<dbReference type="Gene3D" id="2.60.40.790">
    <property type="match status" value="1"/>
</dbReference>
<feature type="compositionally biased region" description="Acidic residues" evidence="7">
    <location>
        <begin position="1170"/>
        <end position="1188"/>
    </location>
</feature>
<comment type="caution">
    <text evidence="11">The sequence shown here is derived from an EMBL/GenBank/DDBJ whole genome shotgun (WGS) entry which is preliminary data.</text>
</comment>
<evidence type="ECO:0000256" key="4">
    <source>
        <dbReference type="ARBA" id="ARBA00022771"/>
    </source>
</evidence>
<keyword evidence="5" id="KW-0862">Zinc</keyword>
<dbReference type="PROSITE" id="PS51203">
    <property type="entry name" value="CS"/>
    <property type="match status" value="2"/>
</dbReference>
<accession>A0ABP0G940</accession>
<dbReference type="PROSITE" id="PS50865">
    <property type="entry name" value="ZF_MYND_2"/>
    <property type="match status" value="1"/>
</dbReference>
<dbReference type="CDD" id="cd06463">
    <property type="entry name" value="p23_like"/>
    <property type="match status" value="1"/>
</dbReference>